<reference evidence="1 2" key="1">
    <citation type="journal article" date="2008" name="J. Bacteriol.">
        <title>Insights into the environmental resistance gene pool from the genome sequence of the multidrug-resistant environmental isolate Escherichia coli SMS-3-5.</title>
        <authorList>
            <person name="Fricke W.F."/>
            <person name="Wright M.S."/>
            <person name="Lindell A.H."/>
            <person name="Harkins D.M."/>
            <person name="Baker-Austin C."/>
            <person name="Ravel J."/>
            <person name="Stepanauskas R."/>
        </authorList>
    </citation>
    <scope>NUCLEOTIDE SEQUENCE [LARGE SCALE GENOMIC DNA]</scope>
    <source>
        <strain evidence="2">SMS-3-5 / SECEC</strain>
    </source>
</reference>
<protein>
    <submittedName>
        <fullName evidence="1">Uncharacterized protein</fullName>
    </submittedName>
</protein>
<sequence>MTYRYPVDFTEPDHTNPVYHSGNMDVKNDGMSELRILLLKCNGV</sequence>
<name>B1LDK8_ECOSM</name>
<dbReference type="HOGENOM" id="CLU_207105_0_0_6"/>
<dbReference type="AlphaFoldDB" id="B1LDK8"/>
<evidence type="ECO:0000313" key="1">
    <source>
        <dbReference type="EMBL" id="ACB17858.1"/>
    </source>
</evidence>
<evidence type="ECO:0000313" key="2">
    <source>
        <dbReference type="Proteomes" id="UP000007011"/>
    </source>
</evidence>
<dbReference type="Proteomes" id="UP000007011">
    <property type="component" value="Chromosome"/>
</dbReference>
<organism evidence="1 2">
    <name type="scientific">Escherichia coli (strain SMS-3-5 / SECEC)</name>
    <dbReference type="NCBI Taxonomy" id="439855"/>
    <lineage>
        <taxon>Bacteria</taxon>
        <taxon>Pseudomonadati</taxon>
        <taxon>Pseudomonadota</taxon>
        <taxon>Gammaproteobacteria</taxon>
        <taxon>Enterobacterales</taxon>
        <taxon>Enterobacteriaceae</taxon>
        <taxon>Escherichia</taxon>
    </lineage>
</organism>
<gene>
    <name evidence="1" type="ordered locus">EcSMS35_4796</name>
</gene>
<proteinExistence type="predicted"/>
<dbReference type="KEGG" id="ecm:EcSMS35_4796"/>
<dbReference type="EMBL" id="CP000970">
    <property type="protein sequence ID" value="ACB17858.1"/>
    <property type="molecule type" value="Genomic_DNA"/>
</dbReference>
<accession>B1LDK8</accession>